<evidence type="ECO:0000313" key="7">
    <source>
        <dbReference type="EMBL" id="KAF2454907.1"/>
    </source>
</evidence>
<name>A0A6A6NTS3_9PEZI</name>
<dbReference type="GO" id="GO:0000981">
    <property type="term" value="F:DNA-binding transcription factor activity, RNA polymerase II-specific"/>
    <property type="evidence" value="ECO:0007669"/>
    <property type="project" value="TreeGrafter"/>
</dbReference>
<feature type="domain" description="C2H2-type" evidence="6">
    <location>
        <begin position="118"/>
        <end position="147"/>
    </location>
</feature>
<dbReference type="GO" id="GO:0005634">
    <property type="term" value="C:nucleus"/>
    <property type="evidence" value="ECO:0007669"/>
    <property type="project" value="TreeGrafter"/>
</dbReference>
<reference evidence="7" key="1">
    <citation type="journal article" date="2020" name="Stud. Mycol.">
        <title>101 Dothideomycetes genomes: a test case for predicting lifestyles and emergence of pathogens.</title>
        <authorList>
            <person name="Haridas S."/>
            <person name="Albert R."/>
            <person name="Binder M."/>
            <person name="Bloem J."/>
            <person name="Labutti K."/>
            <person name="Salamov A."/>
            <person name="Andreopoulos B."/>
            <person name="Baker S."/>
            <person name="Barry K."/>
            <person name="Bills G."/>
            <person name="Bluhm B."/>
            <person name="Cannon C."/>
            <person name="Castanera R."/>
            <person name="Culley D."/>
            <person name="Daum C."/>
            <person name="Ezra D."/>
            <person name="Gonzalez J."/>
            <person name="Henrissat B."/>
            <person name="Kuo A."/>
            <person name="Liang C."/>
            <person name="Lipzen A."/>
            <person name="Lutzoni F."/>
            <person name="Magnuson J."/>
            <person name="Mondo S."/>
            <person name="Nolan M."/>
            <person name="Ohm R."/>
            <person name="Pangilinan J."/>
            <person name="Park H.-J."/>
            <person name="Ramirez L."/>
            <person name="Alfaro M."/>
            <person name="Sun H."/>
            <person name="Tritt A."/>
            <person name="Yoshinaga Y."/>
            <person name="Zwiers L.-H."/>
            <person name="Turgeon B."/>
            <person name="Goodwin S."/>
            <person name="Spatafora J."/>
            <person name="Crous P."/>
            <person name="Grigoriev I."/>
        </authorList>
    </citation>
    <scope>NUCLEOTIDE SEQUENCE</scope>
    <source>
        <strain evidence="7">ATCC 16933</strain>
    </source>
</reference>
<accession>A0A6A6NTS3</accession>
<dbReference type="Gene3D" id="3.30.160.60">
    <property type="entry name" value="Classic Zinc Finger"/>
    <property type="match status" value="4"/>
</dbReference>
<feature type="domain" description="C2H2-type" evidence="6">
    <location>
        <begin position="28"/>
        <end position="57"/>
    </location>
</feature>
<evidence type="ECO:0000256" key="5">
    <source>
        <dbReference type="PROSITE-ProRule" id="PRU00042"/>
    </source>
</evidence>
<organism evidence="7 8">
    <name type="scientific">Lineolata rhizophorae</name>
    <dbReference type="NCBI Taxonomy" id="578093"/>
    <lineage>
        <taxon>Eukaryota</taxon>
        <taxon>Fungi</taxon>
        <taxon>Dikarya</taxon>
        <taxon>Ascomycota</taxon>
        <taxon>Pezizomycotina</taxon>
        <taxon>Dothideomycetes</taxon>
        <taxon>Dothideomycetes incertae sedis</taxon>
        <taxon>Lineolatales</taxon>
        <taxon>Lineolataceae</taxon>
        <taxon>Lineolata</taxon>
    </lineage>
</organism>
<dbReference type="Pfam" id="PF12171">
    <property type="entry name" value="zf-C2H2_jaz"/>
    <property type="match status" value="1"/>
</dbReference>
<protein>
    <submittedName>
        <fullName evidence="7">Putative zinc finger protein</fullName>
    </submittedName>
</protein>
<evidence type="ECO:0000256" key="2">
    <source>
        <dbReference type="ARBA" id="ARBA00022737"/>
    </source>
</evidence>
<evidence type="ECO:0000256" key="4">
    <source>
        <dbReference type="ARBA" id="ARBA00022833"/>
    </source>
</evidence>
<gene>
    <name evidence="7" type="ORF">BDY21DRAFT_399053</name>
</gene>
<dbReference type="Pfam" id="PF12874">
    <property type="entry name" value="zf-met"/>
    <property type="match status" value="2"/>
</dbReference>
<dbReference type="PANTHER" id="PTHR24409">
    <property type="entry name" value="ZINC FINGER PROTEIN 142"/>
    <property type="match status" value="1"/>
</dbReference>
<evidence type="ECO:0000256" key="3">
    <source>
        <dbReference type="ARBA" id="ARBA00022771"/>
    </source>
</evidence>
<dbReference type="SMART" id="SM00355">
    <property type="entry name" value="ZnF_C2H2"/>
    <property type="match status" value="7"/>
</dbReference>
<keyword evidence="2" id="KW-0677">Repeat</keyword>
<evidence type="ECO:0000259" key="6">
    <source>
        <dbReference type="PROSITE" id="PS50157"/>
    </source>
</evidence>
<dbReference type="GO" id="GO:0008270">
    <property type="term" value="F:zinc ion binding"/>
    <property type="evidence" value="ECO:0007669"/>
    <property type="project" value="UniProtKB-KW"/>
</dbReference>
<dbReference type="GO" id="GO:0000977">
    <property type="term" value="F:RNA polymerase II transcription regulatory region sequence-specific DNA binding"/>
    <property type="evidence" value="ECO:0007669"/>
    <property type="project" value="TreeGrafter"/>
</dbReference>
<dbReference type="InterPro" id="IPR036236">
    <property type="entry name" value="Znf_C2H2_sf"/>
</dbReference>
<dbReference type="AlphaFoldDB" id="A0A6A6NTS3"/>
<dbReference type="InterPro" id="IPR013087">
    <property type="entry name" value="Znf_C2H2_type"/>
</dbReference>
<proteinExistence type="predicted"/>
<keyword evidence="1" id="KW-0479">Metal-binding</keyword>
<dbReference type="EMBL" id="MU001689">
    <property type="protein sequence ID" value="KAF2454907.1"/>
    <property type="molecule type" value="Genomic_DNA"/>
</dbReference>
<keyword evidence="4" id="KW-0862">Zinc</keyword>
<dbReference type="OrthoDB" id="6077919at2759"/>
<keyword evidence="3 5" id="KW-0863">Zinc-finger</keyword>
<dbReference type="PROSITE" id="PS00028">
    <property type="entry name" value="ZINC_FINGER_C2H2_1"/>
    <property type="match status" value="5"/>
</dbReference>
<dbReference type="Proteomes" id="UP000799766">
    <property type="component" value="Unassembled WGS sequence"/>
</dbReference>
<keyword evidence="8" id="KW-1185">Reference proteome</keyword>
<dbReference type="InterPro" id="IPR022755">
    <property type="entry name" value="Znf_C2H2_jaz"/>
</dbReference>
<sequence length="307" mass="34962">MYECDMCSATFWTKYDREDHLNDWDHWIECETCDRAFSTQRACNQHMNATDHWAPRYECETCPAEFRTQGAANQHMNARGHWAPSWPCETCSKMFHSEAAASKEEVDKHMTRAGHFKTYCPSCDKHFMNENNLRMHLNSKAHRGSGVLCPFCKTAYTTASGLLHHLERGSCARAPSLNRETILRLVRARDADGIITTKRIGWRDGDEDGGQARLRATPAAFNGAAWECYLCHRQFRAVEALDAHVNSPVHMQAVYRCPNVAGRCGREFTTLAGLFAHLESESCGFMRFERVQRSVGTVLQGRKMIAF</sequence>
<dbReference type="PROSITE" id="PS50157">
    <property type="entry name" value="ZINC_FINGER_C2H2_2"/>
    <property type="match status" value="2"/>
</dbReference>
<evidence type="ECO:0000313" key="8">
    <source>
        <dbReference type="Proteomes" id="UP000799766"/>
    </source>
</evidence>
<evidence type="ECO:0000256" key="1">
    <source>
        <dbReference type="ARBA" id="ARBA00022723"/>
    </source>
</evidence>
<dbReference type="PANTHER" id="PTHR24409:SF295">
    <property type="entry name" value="AZ2-RELATED"/>
    <property type="match status" value="1"/>
</dbReference>
<dbReference type="SUPFAM" id="SSF57667">
    <property type="entry name" value="beta-beta-alpha zinc fingers"/>
    <property type="match status" value="3"/>
</dbReference>